<name>A0ACC1JHM9_9FUNG</name>
<sequence>MFPDIPEAAIRLDLSRTGSPVITSDNILRNGGTLPMPPEARQQPQTRPVMIGETTMTLNSGAGQRRTAGSGATSSGVQLNAAQSPLVNRLRISKDADAEPLPPQPPKVWEADATKRAEVLMKRKEFMLMEARKKFLEKKKQQSRATEKTPAASTSAAAE</sequence>
<gene>
    <name evidence="1" type="ORF">FBU59_000226</name>
</gene>
<dbReference type="EMBL" id="JANBPW010000027">
    <property type="protein sequence ID" value="KAJ1951329.1"/>
    <property type="molecule type" value="Genomic_DNA"/>
</dbReference>
<comment type="caution">
    <text evidence="1">The sequence shown here is derived from an EMBL/GenBank/DDBJ whole genome shotgun (WGS) entry which is preliminary data.</text>
</comment>
<protein>
    <submittedName>
        <fullName evidence="1">Uncharacterized protein</fullName>
    </submittedName>
</protein>
<reference evidence="1" key="1">
    <citation type="submission" date="2022-07" db="EMBL/GenBank/DDBJ databases">
        <title>Phylogenomic reconstructions and comparative analyses of Kickxellomycotina fungi.</title>
        <authorList>
            <person name="Reynolds N.K."/>
            <person name="Stajich J.E."/>
            <person name="Barry K."/>
            <person name="Grigoriev I.V."/>
            <person name="Crous P."/>
            <person name="Smith M.E."/>
        </authorList>
    </citation>
    <scope>NUCLEOTIDE SEQUENCE</scope>
    <source>
        <strain evidence="1">NRRL 5244</strain>
    </source>
</reference>
<evidence type="ECO:0000313" key="1">
    <source>
        <dbReference type="EMBL" id="KAJ1951329.1"/>
    </source>
</evidence>
<keyword evidence="2" id="KW-1185">Reference proteome</keyword>
<proteinExistence type="predicted"/>
<dbReference type="Proteomes" id="UP001150603">
    <property type="component" value="Unassembled WGS sequence"/>
</dbReference>
<evidence type="ECO:0000313" key="2">
    <source>
        <dbReference type="Proteomes" id="UP001150603"/>
    </source>
</evidence>
<accession>A0ACC1JHM9</accession>
<organism evidence="1 2">
    <name type="scientific">Linderina macrospora</name>
    <dbReference type="NCBI Taxonomy" id="4868"/>
    <lineage>
        <taxon>Eukaryota</taxon>
        <taxon>Fungi</taxon>
        <taxon>Fungi incertae sedis</taxon>
        <taxon>Zoopagomycota</taxon>
        <taxon>Kickxellomycotina</taxon>
        <taxon>Kickxellomycetes</taxon>
        <taxon>Kickxellales</taxon>
        <taxon>Kickxellaceae</taxon>
        <taxon>Linderina</taxon>
    </lineage>
</organism>